<reference evidence="2" key="2">
    <citation type="submission" date="2025-08" db="UniProtKB">
        <authorList>
            <consortium name="RefSeq"/>
        </authorList>
    </citation>
    <scope>IDENTIFICATION</scope>
</reference>
<evidence type="ECO:0000256" key="1">
    <source>
        <dbReference type="SAM" id="MobiDB-lite"/>
    </source>
</evidence>
<reference evidence="2" key="1">
    <citation type="submission" date="2025-02" db="EMBL/GenBank/DDBJ databases">
        <authorList>
            <consortium name="NCBI Genome Project"/>
        </authorList>
    </citation>
    <scope>NUCLEOTIDE SEQUENCE</scope>
</reference>
<accession>A0AAJ8E368</accession>
<protein>
    <submittedName>
        <fullName evidence="2">Uncharacterized protein</fullName>
    </submittedName>
</protein>
<dbReference type="AlphaFoldDB" id="A0AAJ8E368"/>
<name>A0AAJ8E368_ASPNG</name>
<organism evidence="2">
    <name type="scientific">Aspergillus niger</name>
    <dbReference type="NCBI Taxonomy" id="5061"/>
    <lineage>
        <taxon>Eukaryota</taxon>
        <taxon>Fungi</taxon>
        <taxon>Dikarya</taxon>
        <taxon>Ascomycota</taxon>
        <taxon>Pezizomycotina</taxon>
        <taxon>Eurotiomycetes</taxon>
        <taxon>Eurotiomycetidae</taxon>
        <taxon>Eurotiales</taxon>
        <taxon>Aspergillaceae</taxon>
        <taxon>Aspergillus</taxon>
        <taxon>Aspergillus subgen. Circumdati</taxon>
    </lineage>
</organism>
<dbReference type="KEGG" id="ang:An02g14130"/>
<dbReference type="GeneID" id="84590565"/>
<dbReference type="VEuPathDB" id="FungiDB:An02g14130"/>
<sequence length="68" mass="7775">MRDGNSAEVPTWGPFPPQFWIQPRNVENKEGPGCETRSRTEGFSLVFQLFSKVDTCTEITERGNKEKI</sequence>
<dbReference type="RefSeq" id="XP_059605718.1">
    <property type="nucleotide sequence ID" value="XM_059746789.1"/>
</dbReference>
<feature type="region of interest" description="Disordered" evidence="1">
    <location>
        <begin position="1"/>
        <end position="23"/>
    </location>
</feature>
<proteinExistence type="predicted"/>
<evidence type="ECO:0000313" key="2">
    <source>
        <dbReference type="RefSeq" id="XP_059605718.1"/>
    </source>
</evidence>
<gene>
    <name evidence="2" type="ORF">An02g14130</name>
</gene>